<proteinExistence type="predicted"/>
<feature type="transmembrane region" description="Helical" evidence="1">
    <location>
        <begin position="216"/>
        <end position="236"/>
    </location>
</feature>
<keyword evidence="1" id="KW-0472">Membrane</keyword>
<keyword evidence="1" id="KW-1133">Transmembrane helix</keyword>
<organism evidence="2">
    <name type="scientific">bioreactor metagenome</name>
    <dbReference type="NCBI Taxonomy" id="1076179"/>
    <lineage>
        <taxon>unclassified sequences</taxon>
        <taxon>metagenomes</taxon>
        <taxon>ecological metagenomes</taxon>
    </lineage>
</organism>
<sequence>MEFNITRFWNLLKREVILNKKSYLYIIFGFFVAGFIFLGDLEWHSNIAKIDPSYHSGFNSNYLLWFAIILSGFMYQSMKYKSLMINEIILPSSIFEKYLVSFFRVIIFTPILSFIGIILFFLLTKYAFGSTFVFISNELSLGFLFESLFYAYFYALPFISVLHFSSQFKNRFIPMLAVIIITIFTNLWGYIDRLIGKANYGDKIDNFMPYYGTSGFYLWATIIGIIIFLFFQYITYLRYTEREV</sequence>
<gene>
    <name evidence="2" type="ORF">SDC9_47820</name>
</gene>
<dbReference type="AlphaFoldDB" id="A0A644WCQ3"/>
<feature type="transmembrane region" description="Helical" evidence="1">
    <location>
        <begin position="143"/>
        <end position="165"/>
    </location>
</feature>
<keyword evidence="1" id="KW-0812">Transmembrane</keyword>
<protein>
    <submittedName>
        <fullName evidence="2">Uncharacterized protein</fullName>
    </submittedName>
</protein>
<dbReference type="EMBL" id="VSSQ01000807">
    <property type="protein sequence ID" value="MPM01580.1"/>
    <property type="molecule type" value="Genomic_DNA"/>
</dbReference>
<comment type="caution">
    <text evidence="2">The sequence shown here is derived from an EMBL/GenBank/DDBJ whole genome shotgun (WGS) entry which is preliminary data.</text>
</comment>
<accession>A0A644WCQ3</accession>
<evidence type="ECO:0000256" key="1">
    <source>
        <dbReference type="SAM" id="Phobius"/>
    </source>
</evidence>
<feature type="transmembrane region" description="Helical" evidence="1">
    <location>
        <begin position="172"/>
        <end position="191"/>
    </location>
</feature>
<name>A0A644WCQ3_9ZZZZ</name>
<reference evidence="2" key="1">
    <citation type="submission" date="2019-08" db="EMBL/GenBank/DDBJ databases">
        <authorList>
            <person name="Kucharzyk K."/>
            <person name="Murdoch R.W."/>
            <person name="Higgins S."/>
            <person name="Loffler F."/>
        </authorList>
    </citation>
    <scope>NUCLEOTIDE SEQUENCE</scope>
</reference>
<feature type="transmembrane region" description="Helical" evidence="1">
    <location>
        <begin position="22"/>
        <end position="39"/>
    </location>
</feature>
<feature type="transmembrane region" description="Helical" evidence="1">
    <location>
        <begin position="98"/>
        <end position="123"/>
    </location>
</feature>
<feature type="transmembrane region" description="Helical" evidence="1">
    <location>
        <begin position="59"/>
        <end position="77"/>
    </location>
</feature>
<evidence type="ECO:0000313" key="2">
    <source>
        <dbReference type="EMBL" id="MPM01580.1"/>
    </source>
</evidence>